<evidence type="ECO:0008006" key="4">
    <source>
        <dbReference type="Google" id="ProtNLM"/>
    </source>
</evidence>
<dbReference type="EMBL" id="BSBO01000004">
    <property type="protein sequence ID" value="GLG03483.1"/>
    <property type="molecule type" value="Genomic_DNA"/>
</dbReference>
<evidence type="ECO:0000313" key="2">
    <source>
        <dbReference type="EMBL" id="GLG90038.1"/>
    </source>
</evidence>
<dbReference type="EMBL" id="BSCH01000008">
    <property type="protein sequence ID" value="GLG90038.1"/>
    <property type="molecule type" value="Genomic_DNA"/>
</dbReference>
<dbReference type="Proteomes" id="UP001145094">
    <property type="component" value="Unassembled WGS sequence"/>
</dbReference>
<gene>
    <name evidence="1" type="ORF">Selli1_06570</name>
    <name evidence="2" type="ORF">Selli2_14650</name>
</gene>
<dbReference type="Proteomes" id="UP001145145">
    <property type="component" value="Unassembled WGS sequence"/>
</dbReference>
<proteinExistence type="predicted"/>
<reference evidence="1 3" key="5">
    <citation type="journal article" date="2023" name="Int. J. Syst. Evol. Microbiol.">
        <title>Sellimonas catena sp. nov., isolated from human faeces.</title>
        <authorList>
            <person name="Hisatomi A."/>
            <person name="Ohkuma M."/>
            <person name="Sakamoto M."/>
        </authorList>
    </citation>
    <scope>NUCLEOTIDE SEQUENCE [LARGE SCALE GENOMIC DNA]</scope>
    <source>
        <strain evidence="1 3">12EGH17</strain>
        <strain evidence="2">18CBH55</strain>
    </source>
</reference>
<dbReference type="AlphaFoldDB" id="A0A9W6C4B3"/>
<dbReference type="RefSeq" id="WP_140398863.1">
    <property type="nucleotide sequence ID" value="NZ_BSBO01000004.1"/>
</dbReference>
<accession>A0A9W6C4B3</accession>
<name>A0A9W6C4B3_9FIRM</name>
<sequence length="287" mass="30638">MKYHITETASFAAGILSQYSTGTVHSVYRKTINLHLGPALVALQAASSPLSPVSLITDLQAPEMEALSIQPEDPVSTDGQSITIHSHGTRIIFNLSDALVFDSFLPDQAVPVDTSAVKEAICLSGSGGFSELFSPEPQKDSSDFGKEAFLAVAGKRLEDARHLAASSCYEESSTSLAGLIGLGIGLTPSGDDFLCGFLAGLRFAGQWEHPFARLLRKEISQHLGDTNDISRTFLSCALQGHFSRPVKELPCPDSRKILSSFSQIGHSSGIDTLCGIFYASCFFAAFS</sequence>
<comment type="caution">
    <text evidence="1">The sequence shown here is derived from an EMBL/GenBank/DDBJ whole genome shotgun (WGS) entry which is preliminary data.</text>
</comment>
<evidence type="ECO:0000313" key="1">
    <source>
        <dbReference type="EMBL" id="GLG03483.1"/>
    </source>
</evidence>
<reference evidence="1" key="2">
    <citation type="submission" date="2022-11" db="EMBL/GenBank/DDBJ databases">
        <title>Draft genome sequence of Sellimonas catena strain 12EGH17.</title>
        <authorList>
            <person name="Atsushi H."/>
            <person name="Moriya O."/>
            <person name="Mitsuo S."/>
        </authorList>
    </citation>
    <scope>NUCLEOTIDE SEQUENCE</scope>
    <source>
        <strain evidence="1">12EGH17</strain>
    </source>
</reference>
<protein>
    <recommendedName>
        <fullName evidence="4">DUF2877 domain-containing protein</fullName>
    </recommendedName>
</protein>
<reference evidence="2" key="4">
    <citation type="submission" date="2022-11" db="EMBL/GenBank/DDBJ databases">
        <title>Draft genome sequence of Sellimonas catena strain 18CBH55.</title>
        <authorList>
            <person name="Atsushi H."/>
            <person name="Moriya O."/>
            <person name="Mitsuo S."/>
        </authorList>
    </citation>
    <scope>NUCLEOTIDE SEQUENCE</scope>
    <source>
        <strain evidence="2">18CBH55</strain>
    </source>
</reference>
<organism evidence="1 3">
    <name type="scientific">Sellimonas catena</name>
    <dbReference type="NCBI Taxonomy" id="2994035"/>
    <lineage>
        <taxon>Bacteria</taxon>
        <taxon>Bacillati</taxon>
        <taxon>Bacillota</taxon>
        <taxon>Clostridia</taxon>
        <taxon>Lachnospirales</taxon>
        <taxon>Lachnospiraceae</taxon>
        <taxon>Sellimonas</taxon>
    </lineage>
</organism>
<keyword evidence="3" id="KW-1185">Reference proteome</keyword>
<evidence type="ECO:0000313" key="3">
    <source>
        <dbReference type="Proteomes" id="UP001145145"/>
    </source>
</evidence>
<dbReference type="Pfam" id="PF11392">
    <property type="entry name" value="AllH"/>
    <property type="match status" value="1"/>
</dbReference>
<dbReference type="InterPro" id="IPR021530">
    <property type="entry name" value="AllH-like"/>
</dbReference>
<reference evidence="2" key="3">
    <citation type="submission" date="2022-11" db="EMBL/GenBank/DDBJ databases">
        <title>Draft genome sequence of Sellimonas catena strain 18CBH55.</title>
        <authorList>
            <person name="Hisatomi A."/>
            <person name="Ohkuma M."/>
            <person name="Sakamoto M."/>
        </authorList>
    </citation>
    <scope>NUCLEOTIDE SEQUENCE</scope>
    <source>
        <strain evidence="2">18CBH55</strain>
    </source>
</reference>
<reference evidence="1" key="1">
    <citation type="submission" date="2022-11" db="EMBL/GenBank/DDBJ databases">
        <title>Draft genome sequence of Sellimonas catena strain 12EGH17.</title>
        <authorList>
            <person name="Hisatomi A."/>
            <person name="Ohkuma M."/>
            <person name="Sakamoto M."/>
        </authorList>
    </citation>
    <scope>NUCLEOTIDE SEQUENCE</scope>
    <source>
        <strain evidence="1">12EGH17</strain>
    </source>
</reference>